<dbReference type="eggNOG" id="COG0225">
    <property type="taxonomic scope" value="Bacteria"/>
</dbReference>
<keyword evidence="1 4" id="KW-0560">Oxidoreductase</keyword>
<dbReference type="Gene3D" id="3.30.1060.10">
    <property type="entry name" value="Peptide methionine sulphoxide reductase MsrA"/>
    <property type="match status" value="1"/>
</dbReference>
<dbReference type="RefSeq" id="WP_011962794.1">
    <property type="nucleotide sequence ID" value="NC_009613.3"/>
</dbReference>
<dbReference type="Proteomes" id="UP000006394">
    <property type="component" value="Chromosome"/>
</dbReference>
<evidence type="ECO:0000313" key="7">
    <source>
        <dbReference type="EMBL" id="CAL42738.1"/>
    </source>
</evidence>
<evidence type="ECO:0000313" key="8">
    <source>
        <dbReference type="Proteomes" id="UP000006394"/>
    </source>
</evidence>
<dbReference type="PATRIC" id="fig|402612.5.peg.651"/>
<feature type="signal peptide" evidence="5">
    <location>
        <begin position="1"/>
        <end position="18"/>
    </location>
</feature>
<keyword evidence="5" id="KW-0732">Signal</keyword>
<dbReference type="PANTHER" id="PTHR43774">
    <property type="entry name" value="PEPTIDE METHIONINE SULFOXIDE REDUCTASE"/>
    <property type="match status" value="1"/>
</dbReference>
<dbReference type="HOGENOM" id="CLU_031040_10_0_10"/>
<dbReference type="InterPro" id="IPR036509">
    <property type="entry name" value="Met_Sox_Rdtase_MsrA_sf"/>
</dbReference>
<comment type="function">
    <text evidence="4">Has an important function as a repair enzyme for proteins that have been inactivated by oxidation. Catalyzes the reversible oxidation-reduction of methionine sulfoxide in proteins to methionine.</text>
</comment>
<evidence type="ECO:0000256" key="4">
    <source>
        <dbReference type="HAMAP-Rule" id="MF_01401"/>
    </source>
</evidence>
<feature type="domain" description="Peptide methionine sulphoxide reductase MsrA" evidence="6">
    <location>
        <begin position="40"/>
        <end position="192"/>
    </location>
</feature>
<evidence type="ECO:0000256" key="1">
    <source>
        <dbReference type="ARBA" id="ARBA00023002"/>
    </source>
</evidence>
<dbReference type="PROSITE" id="PS51257">
    <property type="entry name" value="PROKAR_LIPOPROTEIN"/>
    <property type="match status" value="1"/>
</dbReference>
<evidence type="ECO:0000259" key="6">
    <source>
        <dbReference type="Pfam" id="PF01625"/>
    </source>
</evidence>
<name>A6GXB5_FLAPJ</name>
<comment type="catalytic activity">
    <reaction evidence="2 4">
        <text>L-methionyl-[protein] + [thioredoxin]-disulfide + H2O = L-methionyl-(S)-S-oxide-[protein] + [thioredoxin]-dithiol</text>
        <dbReference type="Rhea" id="RHEA:14217"/>
        <dbReference type="Rhea" id="RHEA-COMP:10698"/>
        <dbReference type="Rhea" id="RHEA-COMP:10700"/>
        <dbReference type="Rhea" id="RHEA-COMP:12313"/>
        <dbReference type="Rhea" id="RHEA-COMP:12315"/>
        <dbReference type="ChEBI" id="CHEBI:15377"/>
        <dbReference type="ChEBI" id="CHEBI:16044"/>
        <dbReference type="ChEBI" id="CHEBI:29950"/>
        <dbReference type="ChEBI" id="CHEBI:44120"/>
        <dbReference type="ChEBI" id="CHEBI:50058"/>
        <dbReference type="EC" id="1.8.4.11"/>
    </reaction>
</comment>
<evidence type="ECO:0000256" key="3">
    <source>
        <dbReference type="ARBA" id="ARBA00048782"/>
    </source>
</evidence>
<dbReference type="GO" id="GO:0008113">
    <property type="term" value="F:peptide-methionine (S)-S-oxide reductase activity"/>
    <property type="evidence" value="ECO:0007669"/>
    <property type="project" value="UniProtKB-UniRule"/>
</dbReference>
<dbReference type="KEGG" id="fps:FP0633"/>
<dbReference type="EMBL" id="AM398681">
    <property type="protein sequence ID" value="CAL42738.1"/>
    <property type="molecule type" value="Genomic_DNA"/>
</dbReference>
<dbReference type="InterPro" id="IPR002569">
    <property type="entry name" value="Met_Sox_Rdtase_MsrA_dom"/>
</dbReference>
<gene>
    <name evidence="7" type="primary">mrsA</name>
    <name evidence="4" type="synonym">msrA</name>
    <name evidence="7" type="ordered locus">FP0633</name>
</gene>
<dbReference type="SUPFAM" id="SSF55068">
    <property type="entry name" value="Peptide methionine sulfoxide reductase"/>
    <property type="match status" value="1"/>
</dbReference>
<reference evidence="7 8" key="1">
    <citation type="journal article" date="2007" name="Nat. Biotechnol.">
        <title>Complete genome sequence of the fish pathogen Flavobacterium psychrophilum.</title>
        <authorList>
            <person name="Duchaud E."/>
            <person name="Boussaha M."/>
            <person name="Loux V."/>
            <person name="Bernardet J.F."/>
            <person name="Michel C."/>
            <person name="Kerouault B."/>
            <person name="Mondot S."/>
            <person name="Nicolas P."/>
            <person name="Bossy R."/>
            <person name="Caron C."/>
            <person name="Bessieres P."/>
            <person name="Gibrat J.F."/>
            <person name="Claverol S."/>
            <person name="Dumetz F."/>
            <person name="Le Henaff M."/>
            <person name="Benmansour A."/>
        </authorList>
    </citation>
    <scope>NUCLEOTIDE SEQUENCE [LARGE SCALE GENOMIC DNA]</scope>
    <source>
        <strain evidence="8">ATCC 49511 / DSM 21280 / CIP 103535 / JIP02/86</strain>
    </source>
</reference>
<dbReference type="EnsemblBacteria" id="CAL42738">
    <property type="protein sequence ID" value="CAL42738"/>
    <property type="gene ID" value="FP0633"/>
</dbReference>
<dbReference type="STRING" id="402612.FP0633"/>
<comment type="similarity">
    <text evidence="4">Belongs to the MsrA Met sulfoxide reductase family.</text>
</comment>
<organism evidence="7 8">
    <name type="scientific">Flavobacterium psychrophilum (strain ATCC 49511 / DSM 21280 / CIP 103535 / JIP02/86)</name>
    <dbReference type="NCBI Taxonomy" id="402612"/>
    <lineage>
        <taxon>Bacteria</taxon>
        <taxon>Pseudomonadati</taxon>
        <taxon>Bacteroidota</taxon>
        <taxon>Flavobacteriia</taxon>
        <taxon>Flavobacteriales</taxon>
        <taxon>Flavobacteriaceae</taxon>
        <taxon>Flavobacterium</taxon>
    </lineage>
</organism>
<accession>A6GXB5</accession>
<dbReference type="EC" id="1.8.4.11" evidence="4"/>
<protein>
    <recommendedName>
        <fullName evidence="4">Peptide methionine sulfoxide reductase MsrA</fullName>
        <shortName evidence="4">Protein-methionine-S-oxide reductase</shortName>
        <ecNumber evidence="4">1.8.4.11</ecNumber>
    </recommendedName>
    <alternativeName>
        <fullName evidence="4">Peptide-methionine (S)-S-oxide reductase</fullName>
        <shortName evidence="4">Peptide Met(O) reductase</shortName>
    </alternativeName>
</protein>
<evidence type="ECO:0000256" key="2">
    <source>
        <dbReference type="ARBA" id="ARBA00047806"/>
    </source>
</evidence>
<dbReference type="AlphaFoldDB" id="A6GXB5"/>
<dbReference type="GO" id="GO:0033744">
    <property type="term" value="F:L-methionine:thioredoxin-disulfide S-oxidoreductase activity"/>
    <property type="evidence" value="ECO:0007669"/>
    <property type="project" value="RHEA"/>
</dbReference>
<keyword evidence="8" id="KW-1185">Reference proteome</keyword>
<dbReference type="PANTHER" id="PTHR43774:SF1">
    <property type="entry name" value="PEPTIDE METHIONINE SULFOXIDE REDUCTASE MSRA 2"/>
    <property type="match status" value="1"/>
</dbReference>
<dbReference type="Pfam" id="PF01625">
    <property type="entry name" value="PMSR"/>
    <property type="match status" value="1"/>
</dbReference>
<comment type="catalytic activity">
    <reaction evidence="3 4">
        <text>[thioredoxin]-disulfide + L-methionine + H2O = L-methionine (S)-S-oxide + [thioredoxin]-dithiol</text>
        <dbReference type="Rhea" id="RHEA:19993"/>
        <dbReference type="Rhea" id="RHEA-COMP:10698"/>
        <dbReference type="Rhea" id="RHEA-COMP:10700"/>
        <dbReference type="ChEBI" id="CHEBI:15377"/>
        <dbReference type="ChEBI" id="CHEBI:29950"/>
        <dbReference type="ChEBI" id="CHEBI:50058"/>
        <dbReference type="ChEBI" id="CHEBI:57844"/>
        <dbReference type="ChEBI" id="CHEBI:58772"/>
        <dbReference type="EC" id="1.8.4.11"/>
    </reaction>
</comment>
<feature type="chain" id="PRO_5002695979" description="Peptide methionine sulfoxide reductase MsrA" evidence="5">
    <location>
        <begin position="19"/>
        <end position="212"/>
    </location>
</feature>
<feature type="active site" evidence="4">
    <location>
        <position position="46"/>
    </location>
</feature>
<dbReference type="GeneID" id="66552686"/>
<dbReference type="OrthoDB" id="4174719at2"/>
<dbReference type="HAMAP" id="MF_01401">
    <property type="entry name" value="MsrA"/>
    <property type="match status" value="1"/>
</dbReference>
<evidence type="ECO:0000256" key="5">
    <source>
        <dbReference type="SAM" id="SignalP"/>
    </source>
</evidence>
<sequence length="212" mass="23916">MKKILISFLSLLAMSCQSKVTNVEKIEPNTMNIEKGKEIAIFAGGCFWCTEAVFLELNGVESIKPGYTGGKIVNPTYEEVCSGTTGHAEGIKILFDPSKISYEELLEVFFATHDPTTINQQGADVGTQYRSEIFCANPKQKQIALAYIAQLNKENTYGKKVVTKVSDATTFYVAEDYHQNYYNQNKKKSYCNYVITPKVDKVRKEFKDKLKK</sequence>
<dbReference type="NCBIfam" id="TIGR00401">
    <property type="entry name" value="msrA"/>
    <property type="match status" value="1"/>
</dbReference>
<proteinExistence type="inferred from homology"/>